<evidence type="ECO:0000256" key="1">
    <source>
        <dbReference type="SAM" id="MobiDB-lite"/>
    </source>
</evidence>
<proteinExistence type="predicted"/>
<dbReference type="EMBL" id="JAWDJX010000083">
    <property type="protein sequence ID" value="KAK3046708.1"/>
    <property type="molecule type" value="Genomic_DNA"/>
</dbReference>
<gene>
    <name evidence="2" type="ORF">LTR09_011855</name>
</gene>
<keyword evidence="3" id="KW-1185">Reference proteome</keyword>
<sequence length="454" mass="51962">MAEQQHEKRIGSKRTSHRRMEKIRTSHASKYQHGNPPSTGPKLRQRASSRTRPFISTTAASCDDLSDATFLSLLDPSHDNVAPYHQHNTKPPSNQCHGKSKRSKPSLYDFPAEIRLMIYSYLVETEQENLRGFTGRDNPDDETGTCLPIKTVRPPALIRTSRLLREEYLPYFFQHTIFRVDARCDYLAIHYRDPDTGDYQRAFDRPAAEWLASLHRPNGDADYIRFRHLMYVPVLRDNSPLGFRLHIVVDARKHVYKVDMHIFKGWTTPGSILFDGGMQALTMPKHVGWALDTLCRSVRGEVLNLEFMAGLERQFGSEYTLKNPVEHAIVAATSGQSEVVNAVKDMLYSIGSDTFARGVVQGTNHCHSEVIPLLKSSESGMDFNRRYPAVKGDRACDLFHRSYGKGGKHSDGIEANWKSNVRMRQIMLWSKADELDKVDLLSWSNEGWYTFHWF</sequence>
<dbReference type="InterPro" id="IPR038883">
    <property type="entry name" value="AN11006-like"/>
</dbReference>
<dbReference type="PANTHER" id="PTHR42085:SF2">
    <property type="entry name" value="F-BOX DOMAIN-CONTAINING PROTEIN"/>
    <property type="match status" value="1"/>
</dbReference>
<name>A0AAJ0D5L7_9PEZI</name>
<dbReference type="AlphaFoldDB" id="A0AAJ0D5L7"/>
<feature type="region of interest" description="Disordered" evidence="1">
    <location>
        <begin position="1"/>
        <end position="51"/>
    </location>
</feature>
<dbReference type="PANTHER" id="PTHR42085">
    <property type="entry name" value="F-BOX DOMAIN-CONTAINING PROTEIN"/>
    <property type="match status" value="1"/>
</dbReference>
<comment type="caution">
    <text evidence="2">The sequence shown here is derived from an EMBL/GenBank/DDBJ whole genome shotgun (WGS) entry which is preliminary data.</text>
</comment>
<feature type="compositionally biased region" description="Basic and acidic residues" evidence="1">
    <location>
        <begin position="1"/>
        <end position="10"/>
    </location>
</feature>
<evidence type="ECO:0000313" key="2">
    <source>
        <dbReference type="EMBL" id="KAK3046708.1"/>
    </source>
</evidence>
<organism evidence="2 3">
    <name type="scientific">Extremus antarcticus</name>
    <dbReference type="NCBI Taxonomy" id="702011"/>
    <lineage>
        <taxon>Eukaryota</taxon>
        <taxon>Fungi</taxon>
        <taxon>Dikarya</taxon>
        <taxon>Ascomycota</taxon>
        <taxon>Pezizomycotina</taxon>
        <taxon>Dothideomycetes</taxon>
        <taxon>Dothideomycetidae</taxon>
        <taxon>Mycosphaerellales</taxon>
        <taxon>Extremaceae</taxon>
        <taxon>Extremus</taxon>
    </lineage>
</organism>
<dbReference type="Proteomes" id="UP001271007">
    <property type="component" value="Unassembled WGS sequence"/>
</dbReference>
<evidence type="ECO:0000313" key="3">
    <source>
        <dbReference type="Proteomes" id="UP001271007"/>
    </source>
</evidence>
<protein>
    <submittedName>
        <fullName evidence="2">Uncharacterized protein</fullName>
    </submittedName>
</protein>
<reference evidence="2" key="1">
    <citation type="submission" date="2023-04" db="EMBL/GenBank/DDBJ databases">
        <title>Black Yeasts Isolated from many extreme environments.</title>
        <authorList>
            <person name="Coleine C."/>
            <person name="Stajich J.E."/>
            <person name="Selbmann L."/>
        </authorList>
    </citation>
    <scope>NUCLEOTIDE SEQUENCE</scope>
    <source>
        <strain evidence="2">CCFEE 5312</strain>
    </source>
</reference>
<feature type="region of interest" description="Disordered" evidence="1">
    <location>
        <begin position="81"/>
        <end position="104"/>
    </location>
</feature>
<accession>A0AAJ0D5L7</accession>
<feature type="compositionally biased region" description="Basic residues" evidence="1">
    <location>
        <begin position="11"/>
        <end position="27"/>
    </location>
</feature>